<dbReference type="SUPFAM" id="SSF50370">
    <property type="entry name" value="Ricin B-like lectins"/>
    <property type="match status" value="1"/>
</dbReference>
<dbReference type="InterPro" id="IPR035992">
    <property type="entry name" value="Ricin_B-like_lectins"/>
</dbReference>
<feature type="region of interest" description="Disordered" evidence="1">
    <location>
        <begin position="63"/>
        <end position="142"/>
    </location>
</feature>
<feature type="compositionally biased region" description="Basic and acidic residues" evidence="1">
    <location>
        <begin position="94"/>
        <end position="110"/>
    </location>
</feature>
<gene>
    <name evidence="3" type="ORF">SCA03_53500</name>
</gene>
<feature type="compositionally biased region" description="Polar residues" evidence="1">
    <location>
        <begin position="84"/>
        <end position="93"/>
    </location>
</feature>
<proteinExistence type="predicted"/>
<dbReference type="SMART" id="SM00458">
    <property type="entry name" value="RICIN"/>
    <property type="match status" value="1"/>
</dbReference>
<evidence type="ECO:0000313" key="4">
    <source>
        <dbReference type="Proteomes" id="UP000319210"/>
    </source>
</evidence>
<comment type="caution">
    <text evidence="3">The sequence shown here is derived from an EMBL/GenBank/DDBJ whole genome shotgun (WGS) entry which is preliminary data.</text>
</comment>
<feature type="compositionally biased region" description="Basic and acidic residues" evidence="1">
    <location>
        <begin position="122"/>
        <end position="133"/>
    </location>
</feature>
<name>A0A4Y3R633_STRCI</name>
<sequence length="292" mass="31949">MSETEQDDTKRRQRARFADALTTTAQQPGERSRLGARVAGAVAVLALAAGGTLGLSAWRSYQADEDAKKEKLAAEQAAARKQITKSPSATPEPSKSEHTPESAPRKHVSEPDPEPSTTIRAPQEKKTEQDVKSRSTANRSRVLLKNAQSGLCADLPYYDGVGETGTPVSQFRCDGTDQDNQLWDVRVKHPGKGPNGADLVLIRNVKDGYCLDLPDLGPKPPGTVVQEANCHETLKDNELWWVDPQPNRTLLVRNFASNNLCLKVPGPDLKKLDKPLVIGPCNDGATRWRFVR</sequence>
<evidence type="ECO:0000256" key="1">
    <source>
        <dbReference type="SAM" id="MobiDB-lite"/>
    </source>
</evidence>
<dbReference type="Pfam" id="PF00652">
    <property type="entry name" value="Ricin_B_lectin"/>
    <property type="match status" value="1"/>
</dbReference>
<dbReference type="InterPro" id="IPR000772">
    <property type="entry name" value="Ricin_B_lectin"/>
</dbReference>
<evidence type="ECO:0000313" key="3">
    <source>
        <dbReference type="EMBL" id="GEB52799.1"/>
    </source>
</evidence>
<feature type="region of interest" description="Disordered" evidence="1">
    <location>
        <begin position="1"/>
        <end position="34"/>
    </location>
</feature>
<dbReference type="EMBL" id="BJMM01000036">
    <property type="protein sequence ID" value="GEB52799.1"/>
    <property type="molecule type" value="Genomic_DNA"/>
</dbReference>
<dbReference type="CDD" id="cd00161">
    <property type="entry name" value="beta-trefoil_Ricin-like"/>
    <property type="match status" value="1"/>
</dbReference>
<feature type="domain" description="Ricin B lectin" evidence="2">
    <location>
        <begin position="139"/>
        <end position="291"/>
    </location>
</feature>
<protein>
    <recommendedName>
        <fullName evidence="2">Ricin B lectin domain-containing protein</fullName>
    </recommendedName>
</protein>
<dbReference type="OrthoDB" id="3444343at2"/>
<evidence type="ECO:0000259" key="2">
    <source>
        <dbReference type="SMART" id="SM00458"/>
    </source>
</evidence>
<dbReference type="Gene3D" id="2.80.10.50">
    <property type="match status" value="2"/>
</dbReference>
<accession>A0A4Y3R633</accession>
<keyword evidence="4" id="KW-1185">Reference proteome</keyword>
<reference evidence="3 4" key="1">
    <citation type="submission" date="2019-06" db="EMBL/GenBank/DDBJ databases">
        <title>Whole genome shotgun sequence of Streptomyces cacaoi subsp. cacaoi NBRC 12748.</title>
        <authorList>
            <person name="Hosoyama A."/>
            <person name="Uohara A."/>
            <person name="Ohji S."/>
            <person name="Ichikawa N."/>
        </authorList>
    </citation>
    <scope>NUCLEOTIDE SEQUENCE [LARGE SCALE GENOMIC DNA]</scope>
    <source>
        <strain evidence="3 4">NBRC 12748</strain>
    </source>
</reference>
<dbReference type="PROSITE" id="PS50231">
    <property type="entry name" value="RICIN_B_LECTIN"/>
    <property type="match status" value="1"/>
</dbReference>
<organism evidence="3 4">
    <name type="scientific">Streptomyces cacaoi</name>
    <dbReference type="NCBI Taxonomy" id="1898"/>
    <lineage>
        <taxon>Bacteria</taxon>
        <taxon>Bacillati</taxon>
        <taxon>Actinomycetota</taxon>
        <taxon>Actinomycetes</taxon>
        <taxon>Kitasatosporales</taxon>
        <taxon>Streptomycetaceae</taxon>
        <taxon>Streptomyces</taxon>
    </lineage>
</organism>
<dbReference type="RefSeq" id="WP_030887629.1">
    <property type="nucleotide sequence ID" value="NZ_BJMM01000036.1"/>
</dbReference>
<dbReference type="AlphaFoldDB" id="A0A4Y3R633"/>
<dbReference type="Proteomes" id="UP000319210">
    <property type="component" value="Unassembled WGS sequence"/>
</dbReference>